<dbReference type="RefSeq" id="WP_353894167.1">
    <property type="nucleotide sequence ID" value="NZ_CP159485.1"/>
</dbReference>
<name>A0AAU8HW56_9FIRM</name>
<evidence type="ECO:0000256" key="1">
    <source>
        <dbReference type="ARBA" id="ARBA00001966"/>
    </source>
</evidence>
<protein>
    <recommendedName>
        <fullName evidence="4 13">CRISPR-associated exonuclease Cas4</fullName>
        <ecNumber evidence="3 13">3.1.12.1</ecNumber>
    </recommendedName>
</protein>
<keyword evidence="6 13" id="KW-0479">Metal-binding</keyword>
<comment type="cofactor">
    <cofactor evidence="13">
        <name>iron-sulfur cluster</name>
        <dbReference type="ChEBI" id="CHEBI:30408"/>
    </cofactor>
</comment>
<dbReference type="EC" id="3.1.12.1" evidence="3 13"/>
<dbReference type="GO" id="GO:0046872">
    <property type="term" value="F:metal ion binding"/>
    <property type="evidence" value="ECO:0007669"/>
    <property type="project" value="UniProtKB-KW"/>
</dbReference>
<keyword evidence="11 13" id="KW-0051">Antiviral defense</keyword>
<dbReference type="InterPro" id="IPR022765">
    <property type="entry name" value="Dna2/Cas4_DUF83"/>
</dbReference>
<evidence type="ECO:0000256" key="12">
    <source>
        <dbReference type="ARBA" id="ARBA00023211"/>
    </source>
</evidence>
<organism evidence="15">
    <name type="scientific">Proteinivorax hydrogeniformans</name>
    <dbReference type="NCBI Taxonomy" id="1826727"/>
    <lineage>
        <taxon>Bacteria</taxon>
        <taxon>Bacillati</taxon>
        <taxon>Bacillota</taxon>
        <taxon>Clostridia</taxon>
        <taxon>Eubacteriales</taxon>
        <taxon>Proteinivoracaceae</taxon>
        <taxon>Proteinivorax</taxon>
    </lineage>
</organism>
<dbReference type="PANTHER" id="PTHR36531">
    <property type="entry name" value="CRISPR-ASSOCIATED EXONUCLEASE CAS4"/>
    <property type="match status" value="1"/>
</dbReference>
<keyword evidence="5 13" id="KW-0540">Nuclease</keyword>
<reference evidence="15" key="2">
    <citation type="submission" date="2024-06" db="EMBL/GenBank/DDBJ databases">
        <authorList>
            <person name="Petrova K.O."/>
            <person name="Toshchakov S.V."/>
            <person name="Boltjanskaja Y.V."/>
            <person name="Kevbrin V.V."/>
        </authorList>
    </citation>
    <scope>NUCLEOTIDE SEQUENCE</scope>
    <source>
        <strain evidence="15">Z-710</strain>
    </source>
</reference>
<accession>A0AAU8HW56</accession>
<dbReference type="Pfam" id="PF01930">
    <property type="entry name" value="Cas_Cas4"/>
    <property type="match status" value="1"/>
</dbReference>
<evidence type="ECO:0000256" key="11">
    <source>
        <dbReference type="ARBA" id="ARBA00023118"/>
    </source>
</evidence>
<comment type="cofactor">
    <cofactor evidence="1">
        <name>[4Fe-4S] cluster</name>
        <dbReference type="ChEBI" id="CHEBI:49883"/>
    </cofactor>
</comment>
<proteinExistence type="inferred from homology"/>
<evidence type="ECO:0000256" key="10">
    <source>
        <dbReference type="ARBA" id="ARBA00023014"/>
    </source>
</evidence>
<dbReference type="GO" id="GO:0004527">
    <property type="term" value="F:exonuclease activity"/>
    <property type="evidence" value="ECO:0007669"/>
    <property type="project" value="UniProtKB-KW"/>
</dbReference>
<evidence type="ECO:0000256" key="6">
    <source>
        <dbReference type="ARBA" id="ARBA00022723"/>
    </source>
</evidence>
<keyword evidence="12 13" id="KW-0464">Manganese</keyword>
<evidence type="ECO:0000256" key="3">
    <source>
        <dbReference type="ARBA" id="ARBA00012768"/>
    </source>
</evidence>
<feature type="domain" description="DUF83" evidence="14">
    <location>
        <begin position="13"/>
        <end position="200"/>
    </location>
</feature>
<evidence type="ECO:0000256" key="2">
    <source>
        <dbReference type="ARBA" id="ARBA00009189"/>
    </source>
</evidence>
<gene>
    <name evidence="15" type="primary">cas4</name>
    <name evidence="15" type="ORF">PRVXH_000947</name>
</gene>
<keyword evidence="10 13" id="KW-0411">Iron-sulfur</keyword>
<dbReference type="InterPro" id="IPR051827">
    <property type="entry name" value="Cas4_exonuclease"/>
</dbReference>
<keyword evidence="7 13" id="KW-0378">Hydrolase</keyword>
<dbReference type="NCBIfam" id="TIGR00372">
    <property type="entry name" value="cas4"/>
    <property type="match status" value="1"/>
</dbReference>
<comment type="function">
    <text evidence="13">CRISPR (clustered regularly interspaced short palindromic repeat) is an adaptive immune system that provides protection against mobile genetic elements (viruses, transposable elements and conjugative plasmids). CRISPR clusters contain sequences complementary to antecedent mobile elements and target invading nucleic acids. CRISPR clusters are transcribed and processed into CRISPR RNA (crRNA).</text>
</comment>
<keyword evidence="8 13" id="KW-0269">Exonuclease</keyword>
<evidence type="ECO:0000259" key="14">
    <source>
        <dbReference type="Pfam" id="PF01930"/>
    </source>
</evidence>
<dbReference type="AlphaFoldDB" id="A0AAU8HW56"/>
<evidence type="ECO:0000313" key="15">
    <source>
        <dbReference type="EMBL" id="XCI29619.1"/>
    </source>
</evidence>
<comment type="cofactor">
    <cofactor evidence="13">
        <name>Mg(2+)</name>
        <dbReference type="ChEBI" id="CHEBI:18420"/>
    </cofactor>
    <cofactor evidence="13">
        <name>Mn(2+)</name>
        <dbReference type="ChEBI" id="CHEBI:29035"/>
    </cofactor>
    <text evidence="13">Mg(2+) or Mn(2+) required for ssDNA cleavage activity.</text>
</comment>
<evidence type="ECO:0000256" key="5">
    <source>
        <dbReference type="ARBA" id="ARBA00022722"/>
    </source>
</evidence>
<sequence length="219" mass="25376">MKENNEENFLMLSGIQHFQFCKRQWALIHVEQQWEENIRTVEGNHIHRKVDQPLIKETRKNKLIIRSLPVQSKELGITGVCDVVEFIEDEYGISVLGSKKKYVPIPIEYKKGKPKTDKADTLQLAAQAMCLEEMLVCQIDKGYIFYNEIKRRVEVPLSGNYKTKIKDLVSEMHQYFNKGYTPKAKVGKHCNSCSLQNICLPKLLNKQTASSYIERKIKG</sequence>
<dbReference type="GO" id="GO:0051607">
    <property type="term" value="P:defense response to virus"/>
    <property type="evidence" value="ECO:0007669"/>
    <property type="project" value="UniProtKB-KW"/>
</dbReference>
<keyword evidence="9 13" id="KW-0408">Iron</keyword>
<dbReference type="Gene3D" id="3.90.320.10">
    <property type="match status" value="1"/>
</dbReference>
<dbReference type="InterPro" id="IPR011604">
    <property type="entry name" value="PDDEXK-like_dom_sf"/>
</dbReference>
<dbReference type="InterPro" id="IPR013343">
    <property type="entry name" value="CRISPR-assoc_prot_Cas4"/>
</dbReference>
<reference evidence="15" key="1">
    <citation type="journal article" date="2018" name="Antonie Van Leeuwenhoek">
        <title>Proteinivorax hydrogeniformans sp. nov., an anaerobic, haloalkaliphilic bacterium fermenting proteinaceous compounds with high hydrogen production.</title>
        <authorList>
            <person name="Boltyanskaya Y."/>
            <person name="Detkova E."/>
            <person name="Pimenov N."/>
            <person name="Kevbrin V."/>
        </authorList>
    </citation>
    <scope>NUCLEOTIDE SEQUENCE</scope>
    <source>
        <strain evidence="15">Z-710</strain>
    </source>
</reference>
<dbReference type="GO" id="GO:0051536">
    <property type="term" value="F:iron-sulfur cluster binding"/>
    <property type="evidence" value="ECO:0007669"/>
    <property type="project" value="UniProtKB-KW"/>
</dbReference>
<dbReference type="EMBL" id="CP159485">
    <property type="protein sequence ID" value="XCI29619.1"/>
    <property type="molecule type" value="Genomic_DNA"/>
</dbReference>
<comment type="similarity">
    <text evidence="2 13">Belongs to the CRISPR-associated exonuclease Cas4 family.</text>
</comment>
<dbReference type="PANTHER" id="PTHR36531:SF6">
    <property type="entry name" value="DNA REPLICATION ATP-DEPENDENT HELICASE_NUCLEASE DNA2"/>
    <property type="match status" value="1"/>
</dbReference>
<evidence type="ECO:0000256" key="8">
    <source>
        <dbReference type="ARBA" id="ARBA00022839"/>
    </source>
</evidence>
<evidence type="ECO:0000256" key="4">
    <source>
        <dbReference type="ARBA" id="ARBA00020049"/>
    </source>
</evidence>
<evidence type="ECO:0000256" key="7">
    <source>
        <dbReference type="ARBA" id="ARBA00022801"/>
    </source>
</evidence>
<evidence type="ECO:0000256" key="9">
    <source>
        <dbReference type="ARBA" id="ARBA00023004"/>
    </source>
</evidence>
<evidence type="ECO:0000256" key="13">
    <source>
        <dbReference type="RuleBase" id="RU365022"/>
    </source>
</evidence>